<dbReference type="GO" id="GO:0005085">
    <property type="term" value="F:guanyl-nucleotide exchange factor activity"/>
    <property type="evidence" value="ECO:0007669"/>
    <property type="project" value="InterPro"/>
</dbReference>
<name>A0AAE0LI96_9CHLO</name>
<dbReference type="Proteomes" id="UP001190700">
    <property type="component" value="Unassembled WGS sequence"/>
</dbReference>
<dbReference type="InterPro" id="IPR023394">
    <property type="entry name" value="Sec7_C_sf"/>
</dbReference>
<comment type="subcellular location">
    <subcellularLocation>
        <location evidence="1">Cytoplasm</location>
        <location evidence="1">Cytosol</location>
    </subcellularLocation>
</comment>
<proteinExistence type="predicted"/>
<sequence>MASNKRASFLIKDQTPAELINGALDFIVQVSSQKKHTKLQSECKSLMEHFNTNLPTVSLSPSNEIPSRLPPASVEHSVESTDLAAGPEPPHPEAATDSSEAAGEGGQASVAEETASASEPEPTPQDAPNNGTVETPAVPQGGASEVPPSPSTTGPMSQESAVSSGSTAMPPPSPAKKVRVNEGLHLTEDNLTKLLTVLRQAQDTRLPKVMEMIQDVLQRLIAHGLIKGSADALKASTSEEVDKETSGIEGSGVPTAAAGVIDLMCRGVEGGEEAELQVLKGLLTAVSSSTLQVHGESLLRVVRTCYNIYLASKSEINQTTAKACLTQMLTVVFHRMEADSEVVPMTPIVVAHLIQPTGSDDLSNPMLQFVQTFVNKALIDLEAALYPPVPSDWGADQSDEVEAPEDVVFDKDDMDAKSWEVSVYKKSMEEERKSTEDNDNASQASQATSDPEFSQQSGILRRDAFLVFRALCKLSMKQAPSEGLSDPFQARGKALSLELVKILLENSGRVFRSSPKFIGAIKQYLCMSLLKNCSSPSPQAFQLSCSIFGTLLQRFRDAMKAEIGVFFPMILLRVLEAHSSSFQSKSTVLRCLQQHCLDSQLLVDLFVNYDCDLEAGNLFERTVNTLVKVAQRNSVSSDTPLTPVQDSALRLDSMQSLVCILRSLATWIDRQPEHSLDAASADAESSQEVVRERTETCDVKEGPAAPGALAAPSTEGDSSETTPSEAQHFVSKKAEKLELQQGVDLFKKKPAKGIKLLQKLGRLGSDPEEIANFLKTTSSLDRTAIGDFLGEREELSLKVMHAYVDGMAFSGQTFDEAIRSFLSGFRLPGEAQKIDRLMEKFAERFCKCNPNEFKSADTAYVLAYSVVMLNTDAHNPMVVKKMTKAEFLKNNRGIDDGKDVAPEYLGALYDRITTNEIRMKDEKDTGPTPGTNKATNRLGLDLLLNLFPGRRTSEGSEVSEEAIRNTQAKLREGSRCGQRFHVATHGENVRPMLQVAWPPMLAAFSLPMEESDDPHTVALCLDGFRYAIHIASVLNMETLRDAFVTSLTKFTLLVSPANMQPKNVEAIKVGGSFFPRKARGLETGG</sequence>
<dbReference type="PANTHER" id="PTHR10663">
    <property type="entry name" value="GUANYL-NUCLEOTIDE EXCHANGE FACTOR"/>
    <property type="match status" value="1"/>
</dbReference>
<dbReference type="Pfam" id="PF01369">
    <property type="entry name" value="Sec7"/>
    <property type="match status" value="1"/>
</dbReference>
<feature type="compositionally biased region" description="Low complexity" evidence="4">
    <location>
        <begin position="677"/>
        <end position="686"/>
    </location>
</feature>
<gene>
    <name evidence="6" type="ORF">CYMTET_6580</name>
</gene>
<comment type="caution">
    <text evidence="6">The sequence shown here is derived from an EMBL/GenBank/DDBJ whole genome shotgun (WGS) entry which is preliminary data.</text>
</comment>
<evidence type="ECO:0000256" key="3">
    <source>
        <dbReference type="ARBA" id="ARBA00022927"/>
    </source>
</evidence>
<dbReference type="PROSITE" id="PS50190">
    <property type="entry name" value="SEC7"/>
    <property type="match status" value="1"/>
</dbReference>
<feature type="compositionally biased region" description="Low complexity" evidence="4">
    <location>
        <begin position="702"/>
        <end position="712"/>
    </location>
</feature>
<reference evidence="6 7" key="1">
    <citation type="journal article" date="2015" name="Genome Biol. Evol.">
        <title>Comparative Genomics of a Bacterivorous Green Alga Reveals Evolutionary Causalities and Consequences of Phago-Mixotrophic Mode of Nutrition.</title>
        <authorList>
            <person name="Burns J.A."/>
            <person name="Paasch A."/>
            <person name="Narechania A."/>
            <person name="Kim E."/>
        </authorList>
    </citation>
    <scope>NUCLEOTIDE SEQUENCE [LARGE SCALE GENOMIC DNA]</scope>
    <source>
        <strain evidence="6 7">PLY_AMNH</strain>
    </source>
</reference>
<dbReference type="Pfam" id="PF16213">
    <property type="entry name" value="DCB"/>
    <property type="match status" value="1"/>
</dbReference>
<keyword evidence="2" id="KW-0813">Transport</keyword>
<dbReference type="SUPFAM" id="SSF48425">
    <property type="entry name" value="Sec7 domain"/>
    <property type="match status" value="1"/>
</dbReference>
<dbReference type="InterPro" id="IPR032629">
    <property type="entry name" value="DCB_dom"/>
</dbReference>
<dbReference type="Gene3D" id="1.10.1000.11">
    <property type="entry name" value="Arf Nucleotide-binding Site Opener,domain 2"/>
    <property type="match status" value="1"/>
</dbReference>
<feature type="compositionally biased region" description="Polar residues" evidence="4">
    <location>
        <begin position="151"/>
        <end position="167"/>
    </location>
</feature>
<feature type="domain" description="SEC7" evidence="5">
    <location>
        <begin position="728"/>
        <end position="915"/>
    </location>
</feature>
<dbReference type="FunFam" id="1.10.1000.11:FF:000003">
    <property type="entry name" value="Brefeldin A-inhibited guanine nucleotide-exchange protein 1"/>
    <property type="match status" value="1"/>
</dbReference>
<dbReference type="InterPro" id="IPR000904">
    <property type="entry name" value="Sec7_dom"/>
</dbReference>
<feature type="region of interest" description="Disordered" evidence="4">
    <location>
        <begin position="57"/>
        <end position="177"/>
    </location>
</feature>
<accession>A0AAE0LI96</accession>
<feature type="compositionally biased region" description="Low complexity" evidence="4">
    <location>
        <begin position="108"/>
        <end position="120"/>
    </location>
</feature>
<dbReference type="InterPro" id="IPR032691">
    <property type="entry name" value="Mon2/Sec7/BIG1-like_HUS"/>
</dbReference>
<feature type="compositionally biased region" description="Basic and acidic residues" evidence="4">
    <location>
        <begin position="689"/>
        <end position="701"/>
    </location>
</feature>
<keyword evidence="7" id="KW-1185">Reference proteome</keyword>
<evidence type="ECO:0000259" key="5">
    <source>
        <dbReference type="PROSITE" id="PS50190"/>
    </source>
</evidence>
<dbReference type="PANTHER" id="PTHR10663:SF375">
    <property type="entry name" value="LD29171P"/>
    <property type="match status" value="1"/>
</dbReference>
<evidence type="ECO:0000256" key="1">
    <source>
        <dbReference type="ARBA" id="ARBA00004514"/>
    </source>
</evidence>
<feature type="compositionally biased region" description="Polar residues" evidence="4">
    <location>
        <begin position="715"/>
        <end position="725"/>
    </location>
</feature>
<dbReference type="GO" id="GO:0005829">
    <property type="term" value="C:cytosol"/>
    <property type="evidence" value="ECO:0007669"/>
    <property type="project" value="UniProtKB-SubCell"/>
</dbReference>
<dbReference type="Pfam" id="PF12783">
    <property type="entry name" value="Sec7-like_HUS"/>
    <property type="match status" value="1"/>
</dbReference>
<dbReference type="InterPro" id="IPR035999">
    <property type="entry name" value="Sec7_dom_sf"/>
</dbReference>
<keyword evidence="3" id="KW-0653">Protein transport</keyword>
<dbReference type="CDD" id="cd00171">
    <property type="entry name" value="Sec7"/>
    <property type="match status" value="1"/>
</dbReference>
<organism evidence="6 7">
    <name type="scientific">Cymbomonas tetramitiformis</name>
    <dbReference type="NCBI Taxonomy" id="36881"/>
    <lineage>
        <taxon>Eukaryota</taxon>
        <taxon>Viridiplantae</taxon>
        <taxon>Chlorophyta</taxon>
        <taxon>Pyramimonadophyceae</taxon>
        <taxon>Pyramimonadales</taxon>
        <taxon>Pyramimonadaceae</taxon>
        <taxon>Cymbomonas</taxon>
    </lineage>
</organism>
<dbReference type="AlphaFoldDB" id="A0AAE0LI96"/>
<evidence type="ECO:0000256" key="4">
    <source>
        <dbReference type="SAM" id="MobiDB-lite"/>
    </source>
</evidence>
<dbReference type="FunFam" id="1.10.220.20:FF:000002">
    <property type="entry name" value="Brefeldin A-inhibited guanine nucleotide-exchange protein 1"/>
    <property type="match status" value="1"/>
</dbReference>
<dbReference type="Gene3D" id="1.10.220.20">
    <property type="match status" value="1"/>
</dbReference>
<dbReference type="SUPFAM" id="SSF48371">
    <property type="entry name" value="ARM repeat"/>
    <property type="match status" value="1"/>
</dbReference>
<feature type="region of interest" description="Disordered" evidence="4">
    <location>
        <begin position="677"/>
        <end position="725"/>
    </location>
</feature>
<evidence type="ECO:0000256" key="2">
    <source>
        <dbReference type="ARBA" id="ARBA00022448"/>
    </source>
</evidence>
<dbReference type="GO" id="GO:0015031">
    <property type="term" value="P:protein transport"/>
    <property type="evidence" value="ECO:0007669"/>
    <property type="project" value="UniProtKB-KW"/>
</dbReference>
<dbReference type="EMBL" id="LGRX02001609">
    <property type="protein sequence ID" value="KAK3285830.1"/>
    <property type="molecule type" value="Genomic_DNA"/>
</dbReference>
<dbReference type="GO" id="GO:0032012">
    <property type="term" value="P:regulation of ARF protein signal transduction"/>
    <property type="evidence" value="ECO:0007669"/>
    <property type="project" value="InterPro"/>
</dbReference>
<evidence type="ECO:0000313" key="7">
    <source>
        <dbReference type="Proteomes" id="UP001190700"/>
    </source>
</evidence>
<dbReference type="InterPro" id="IPR016024">
    <property type="entry name" value="ARM-type_fold"/>
</dbReference>
<feature type="region of interest" description="Disordered" evidence="4">
    <location>
        <begin position="428"/>
        <end position="456"/>
    </location>
</feature>
<feature type="compositionally biased region" description="Polar residues" evidence="4">
    <location>
        <begin position="440"/>
        <end position="456"/>
    </location>
</feature>
<protein>
    <recommendedName>
        <fullName evidence="5">SEC7 domain-containing protein</fullName>
    </recommendedName>
</protein>
<dbReference type="GO" id="GO:0005802">
    <property type="term" value="C:trans-Golgi network"/>
    <property type="evidence" value="ECO:0007669"/>
    <property type="project" value="TreeGrafter"/>
</dbReference>
<dbReference type="SMART" id="SM00222">
    <property type="entry name" value="Sec7"/>
    <property type="match status" value="1"/>
</dbReference>
<evidence type="ECO:0000313" key="6">
    <source>
        <dbReference type="EMBL" id="KAK3285830.1"/>
    </source>
</evidence>